<dbReference type="EMBL" id="OUUZ01000001">
    <property type="protein sequence ID" value="SPQ19910.1"/>
    <property type="molecule type" value="Genomic_DNA"/>
</dbReference>
<evidence type="ECO:0000313" key="2">
    <source>
        <dbReference type="Proteomes" id="UP000289323"/>
    </source>
</evidence>
<evidence type="ECO:0000313" key="1">
    <source>
        <dbReference type="EMBL" id="SPQ19910.1"/>
    </source>
</evidence>
<gene>
    <name evidence="1" type="ORF">TT172_LOCUS2329</name>
</gene>
<protein>
    <submittedName>
        <fullName evidence="1">7a0b126b-2813-4d1b-8fd5-39305d5bb860</fullName>
    </submittedName>
</protein>
<sequence>MAFSSWSAANAVV</sequence>
<dbReference type="Proteomes" id="UP000289323">
    <property type="component" value="Unassembled WGS sequence"/>
</dbReference>
<organism evidence="1 2">
    <name type="scientific">Thermothielavioides terrestris</name>
    <dbReference type="NCBI Taxonomy" id="2587410"/>
    <lineage>
        <taxon>Eukaryota</taxon>
        <taxon>Fungi</taxon>
        <taxon>Dikarya</taxon>
        <taxon>Ascomycota</taxon>
        <taxon>Pezizomycotina</taxon>
        <taxon>Sordariomycetes</taxon>
        <taxon>Sordariomycetidae</taxon>
        <taxon>Sordariales</taxon>
        <taxon>Chaetomiaceae</taxon>
        <taxon>Thermothielavioides</taxon>
    </lineage>
</organism>
<reference evidence="1 2" key="1">
    <citation type="submission" date="2018-04" db="EMBL/GenBank/DDBJ databases">
        <authorList>
            <person name="Huttner S."/>
            <person name="Dainat J."/>
        </authorList>
    </citation>
    <scope>NUCLEOTIDE SEQUENCE [LARGE SCALE GENOMIC DNA]</scope>
</reference>
<name>A0A3S4AKH9_9PEZI</name>
<accession>A0A3S4AKH9</accession>
<proteinExistence type="predicted"/>